<sequence>MMETMDTNSKLQLIEFVREHKCLYDANNKDYKNVYLKDKLWSSIAKELNESSASLKRKWKSLRDGHNKYKRIAKTADGKKMKYMWDTHLSFLDTIAENKSSLCDIQESVKYFSESPQFMESLMSSPQPMVEIPEKVISDSLKKLANEEELKRKKMLKKKRLIDDLDQFEILDETYNSDTSHHVLDSVDYLFLSYAQTFKKFSLKRQAILKVDMASLFSEAELCEISMNEANSKKSNKLDSDKVVISDDFEVVGDD</sequence>
<dbReference type="GO" id="GO:0005667">
    <property type="term" value="C:transcription regulator complex"/>
    <property type="evidence" value="ECO:0007669"/>
    <property type="project" value="TreeGrafter"/>
</dbReference>
<dbReference type="Pfam" id="PF10545">
    <property type="entry name" value="MADF_DNA_bdg"/>
    <property type="match status" value="1"/>
</dbReference>
<dbReference type="GO" id="GO:0005634">
    <property type="term" value="C:nucleus"/>
    <property type="evidence" value="ECO:0007669"/>
    <property type="project" value="TreeGrafter"/>
</dbReference>
<accession>A0A6M2DIF7</accession>
<dbReference type="SMART" id="SM00595">
    <property type="entry name" value="MADF"/>
    <property type="match status" value="1"/>
</dbReference>
<dbReference type="PANTHER" id="PTHR12243:SF67">
    <property type="entry name" value="COREPRESSOR OF PANGOLIN, ISOFORM A-RELATED"/>
    <property type="match status" value="1"/>
</dbReference>
<name>A0A6M2DIF7_XENCH</name>
<dbReference type="GO" id="GO:0006357">
    <property type="term" value="P:regulation of transcription by RNA polymerase II"/>
    <property type="evidence" value="ECO:0007669"/>
    <property type="project" value="TreeGrafter"/>
</dbReference>
<dbReference type="PROSITE" id="PS51029">
    <property type="entry name" value="MADF"/>
    <property type="match status" value="1"/>
</dbReference>
<proteinExistence type="predicted"/>
<dbReference type="PANTHER" id="PTHR12243">
    <property type="entry name" value="MADF DOMAIN TRANSCRIPTION FACTOR"/>
    <property type="match status" value="1"/>
</dbReference>
<evidence type="ECO:0000259" key="1">
    <source>
        <dbReference type="PROSITE" id="PS51029"/>
    </source>
</evidence>
<dbReference type="InterPro" id="IPR039353">
    <property type="entry name" value="TF_Adf1"/>
</dbReference>
<dbReference type="EMBL" id="GIIL01001115">
    <property type="protein sequence ID" value="NOV44841.1"/>
    <property type="molecule type" value="Transcribed_RNA"/>
</dbReference>
<dbReference type="AlphaFoldDB" id="A0A6M2DIF7"/>
<dbReference type="InterPro" id="IPR006578">
    <property type="entry name" value="MADF-dom"/>
</dbReference>
<organism evidence="2">
    <name type="scientific">Xenopsylla cheopis</name>
    <name type="common">Oriental rat flea</name>
    <name type="synonym">Pulex cheopis</name>
    <dbReference type="NCBI Taxonomy" id="163159"/>
    <lineage>
        <taxon>Eukaryota</taxon>
        <taxon>Metazoa</taxon>
        <taxon>Ecdysozoa</taxon>
        <taxon>Arthropoda</taxon>
        <taxon>Hexapoda</taxon>
        <taxon>Insecta</taxon>
        <taxon>Pterygota</taxon>
        <taxon>Neoptera</taxon>
        <taxon>Endopterygota</taxon>
        <taxon>Siphonaptera</taxon>
        <taxon>Pulicidae</taxon>
        <taxon>Xenopsyllinae</taxon>
        <taxon>Xenopsylla</taxon>
    </lineage>
</organism>
<reference evidence="2" key="1">
    <citation type="submission" date="2020-03" db="EMBL/GenBank/DDBJ databases">
        <title>Transcriptomic Profiling of the Digestive Tract of the Rat Flea, Xenopsylla cheopis, Following Blood Feeding and Infection with Yersinia pestis.</title>
        <authorList>
            <person name="Bland D.M."/>
            <person name="Martens C.A."/>
            <person name="Virtaneva K."/>
            <person name="Kanakabandi K."/>
            <person name="Long D."/>
            <person name="Rosenke R."/>
            <person name="Saturday G.A."/>
            <person name="Hoyt F.H."/>
            <person name="Bruno D.P."/>
            <person name="Ribeiro J.M.C."/>
            <person name="Hinnebusch J."/>
        </authorList>
    </citation>
    <scope>NUCLEOTIDE SEQUENCE</scope>
</reference>
<feature type="domain" description="MADF" evidence="1">
    <location>
        <begin position="12"/>
        <end position="97"/>
    </location>
</feature>
<protein>
    <submittedName>
        <fullName evidence="2">Putative transcription factor adf-1</fullName>
    </submittedName>
</protein>
<evidence type="ECO:0000313" key="2">
    <source>
        <dbReference type="EMBL" id="NOV44841.1"/>
    </source>
</evidence>